<sequence>MAIILGIFIALICIVQADISLKNGKKASTKLDPALRKALLKALTNLEKEDESAAEETNEEDEFNTTVESETQSYNDEVLEESTNVDDLTQRVHYHSFVADGNSANNNNTNQAIESEEEIIKTIIIKKPKTTLTPPFEEDNKVDNFDEPNPILENNDFAIDSIQLARSVVTSTVNANDLKKENKEDNNKRVSLPKRKPSTTRNPTTTTPATTTVYVPEPVTNEDGENIEKVKDGDVKIYKAIDVAALTVLHDNAGVPRHVIPLHLRNPQEEIRTKPIMAFNIDSEPQFTTTQKTTIEPITTSPLVSLSVSSSLTQTSTTPSPINTFFDTSAIEQRQREIEQQIAYLKEQQRQQEELLRQQQALREQEFLKRQQQLLYEERLRVEEENRKRLQREHERQQKLEQEQHFTRFRQRQDEEFRFQQQQFQQQQQQNFQQSQQQFQQQQSRNSIVQVVPSIQLPHTHTVAINVEQQLPIKPASDFQSRNVQSTNNFNQLQQFNQNQQTQTNNVQITKSTEQKFVPQISTVPQLPQKPPQNFLIFQPSNAPLPPLVGPQQQLPIKPFQNFNSGSNFTPQPQRQTSSVQITQSQSLNPVHSADIVAQQLVKNRVFRNDAAQTGNFGFNQAQNQQRNNNFRPSQPLSFQPSSVDQQNIQNLLLNSGVSFNQKSAEEDFNIITKVLALNHGIEPSQTNNLGLGFGQQQRRFR</sequence>
<organism evidence="5">
    <name type="scientific">Culicoides sonorensis</name>
    <name type="common">Biting midge</name>
    <dbReference type="NCBI Taxonomy" id="179676"/>
    <lineage>
        <taxon>Eukaryota</taxon>
        <taxon>Metazoa</taxon>
        <taxon>Ecdysozoa</taxon>
        <taxon>Arthropoda</taxon>
        <taxon>Hexapoda</taxon>
        <taxon>Insecta</taxon>
        <taxon>Pterygota</taxon>
        <taxon>Neoptera</taxon>
        <taxon>Endopterygota</taxon>
        <taxon>Diptera</taxon>
        <taxon>Nematocera</taxon>
        <taxon>Chironomoidea</taxon>
        <taxon>Ceratopogonidae</taxon>
        <taxon>Ceratopogoninae</taxon>
        <taxon>Culicoides</taxon>
        <taxon>Monoculicoides</taxon>
    </lineage>
</organism>
<reference evidence="5" key="2">
    <citation type="submission" date="2018-07" db="EMBL/GenBank/DDBJ databases">
        <authorList>
            <person name="Quirk P.G."/>
            <person name="Krulwich T.A."/>
        </authorList>
    </citation>
    <scope>NUCLEOTIDE SEQUENCE</scope>
</reference>
<evidence type="ECO:0000256" key="3">
    <source>
        <dbReference type="SAM" id="SignalP"/>
    </source>
</evidence>
<gene>
    <name evidence="5" type="primary">CSON002166</name>
</gene>
<keyword evidence="1" id="KW-0175">Coiled coil</keyword>
<dbReference type="EMBL" id="UFQS01001357">
    <property type="protein sequence ID" value="SSX10510.1"/>
    <property type="molecule type" value="Genomic_DNA"/>
</dbReference>
<evidence type="ECO:0000256" key="1">
    <source>
        <dbReference type="SAM" id="Coils"/>
    </source>
</evidence>
<feature type="coiled-coil region" evidence="1">
    <location>
        <begin position="331"/>
        <end position="403"/>
    </location>
</feature>
<keyword evidence="3" id="KW-0732">Signal</keyword>
<evidence type="ECO:0000313" key="5">
    <source>
        <dbReference type="EMBL" id="SSX30196.1"/>
    </source>
</evidence>
<dbReference type="VEuPathDB" id="VectorBase:CSON002166"/>
<accession>A0A336MIT2</accession>
<feature type="signal peptide" evidence="3">
    <location>
        <begin position="1"/>
        <end position="17"/>
    </location>
</feature>
<feature type="region of interest" description="Disordered" evidence="2">
    <location>
        <begin position="177"/>
        <end position="211"/>
    </location>
</feature>
<dbReference type="AlphaFoldDB" id="A0A336MIT2"/>
<feature type="region of interest" description="Disordered" evidence="2">
    <location>
        <begin position="47"/>
        <end position="76"/>
    </location>
</feature>
<evidence type="ECO:0000313" key="4">
    <source>
        <dbReference type="EMBL" id="SSX10510.1"/>
    </source>
</evidence>
<proteinExistence type="predicted"/>
<feature type="compositionally biased region" description="Low complexity" evidence="2">
    <location>
        <begin position="199"/>
        <end position="211"/>
    </location>
</feature>
<reference evidence="4" key="1">
    <citation type="submission" date="2018-04" db="EMBL/GenBank/DDBJ databases">
        <authorList>
            <person name="Go L.Y."/>
            <person name="Mitchell J.A."/>
        </authorList>
    </citation>
    <scope>NUCLEOTIDE SEQUENCE</scope>
    <source>
        <tissue evidence="4">Whole organism</tissue>
    </source>
</reference>
<dbReference type="OMA" id="IIYPTYP"/>
<feature type="compositionally biased region" description="Basic and acidic residues" evidence="2">
    <location>
        <begin position="177"/>
        <end position="188"/>
    </location>
</feature>
<feature type="chain" id="PRO_5036062338" evidence="3">
    <location>
        <begin position="18"/>
        <end position="702"/>
    </location>
</feature>
<dbReference type="EMBL" id="UFQT01001357">
    <property type="protein sequence ID" value="SSX30196.1"/>
    <property type="molecule type" value="Genomic_DNA"/>
</dbReference>
<evidence type="ECO:0000256" key="2">
    <source>
        <dbReference type="SAM" id="MobiDB-lite"/>
    </source>
</evidence>
<name>A0A336MIT2_CULSO</name>
<feature type="compositionally biased region" description="Acidic residues" evidence="2">
    <location>
        <begin position="48"/>
        <end position="63"/>
    </location>
</feature>
<protein>
    <submittedName>
        <fullName evidence="5">CSON002166 protein</fullName>
    </submittedName>
</protein>